<dbReference type="GeneID" id="63789988"/>
<evidence type="ECO:0000313" key="2">
    <source>
        <dbReference type="EMBL" id="RAO64759.1"/>
    </source>
</evidence>
<feature type="compositionally biased region" description="Polar residues" evidence="1">
    <location>
        <begin position="1"/>
        <end position="10"/>
    </location>
</feature>
<comment type="caution">
    <text evidence="2">The sequence shown here is derived from an EMBL/GenBank/DDBJ whole genome shotgun (WGS) entry which is preliminary data.</text>
</comment>
<evidence type="ECO:0000256" key="1">
    <source>
        <dbReference type="SAM" id="MobiDB-lite"/>
    </source>
</evidence>
<name>A0A364KMI2_TALAM</name>
<dbReference type="AlphaFoldDB" id="A0A364KMI2"/>
<feature type="compositionally biased region" description="Basic and acidic residues" evidence="1">
    <location>
        <begin position="33"/>
        <end position="43"/>
    </location>
</feature>
<keyword evidence="3" id="KW-1185">Reference proteome</keyword>
<proteinExistence type="predicted"/>
<feature type="compositionally biased region" description="Basic and acidic residues" evidence="1">
    <location>
        <begin position="108"/>
        <end position="142"/>
    </location>
</feature>
<feature type="compositionally biased region" description="Polar residues" evidence="1">
    <location>
        <begin position="85"/>
        <end position="106"/>
    </location>
</feature>
<dbReference type="EMBL" id="MIKG01000001">
    <property type="protein sequence ID" value="RAO64759.1"/>
    <property type="molecule type" value="Genomic_DNA"/>
</dbReference>
<dbReference type="Proteomes" id="UP000249363">
    <property type="component" value="Unassembled WGS sequence"/>
</dbReference>
<organism evidence="2 3">
    <name type="scientific">Talaromyces amestolkiae</name>
    <dbReference type="NCBI Taxonomy" id="1196081"/>
    <lineage>
        <taxon>Eukaryota</taxon>
        <taxon>Fungi</taxon>
        <taxon>Dikarya</taxon>
        <taxon>Ascomycota</taxon>
        <taxon>Pezizomycotina</taxon>
        <taxon>Eurotiomycetes</taxon>
        <taxon>Eurotiomycetidae</taxon>
        <taxon>Eurotiales</taxon>
        <taxon>Trichocomaceae</taxon>
        <taxon>Talaromyces</taxon>
        <taxon>Talaromyces sect. Talaromyces</taxon>
    </lineage>
</organism>
<accession>A0A364KMI2</accession>
<feature type="compositionally biased region" description="Basic and acidic residues" evidence="1">
    <location>
        <begin position="64"/>
        <end position="83"/>
    </location>
</feature>
<dbReference type="RefSeq" id="XP_040729276.1">
    <property type="nucleotide sequence ID" value="XM_040880435.1"/>
</dbReference>
<dbReference type="OrthoDB" id="5334244at2759"/>
<evidence type="ECO:0000313" key="3">
    <source>
        <dbReference type="Proteomes" id="UP000249363"/>
    </source>
</evidence>
<gene>
    <name evidence="2" type="ORF">BHQ10_000771</name>
</gene>
<sequence>MPIANQTLRYPSTIKRYSHQSYGGDDNPQGDRPASRKSRDLEHPGPPPPDVSKDSAESNPSSKKQSEKQEQEQEQAKHEDLYQKKQPSNKARPTLSSGRESPNVDEQGNVRDDVPEDVKRHNREMEQRHDKAYNQIGDEGKVNKGFWKGNGESLTEEQGGGRAQR</sequence>
<reference evidence="2 3" key="1">
    <citation type="journal article" date="2017" name="Biotechnol. Biofuels">
        <title>Differential beta-glucosidase expression as a function of carbon source availability in Talaromyces amestolkiae: a genomic and proteomic approach.</title>
        <authorList>
            <person name="de Eugenio L.I."/>
            <person name="Mendez-Liter J.A."/>
            <person name="Nieto-Dominguez M."/>
            <person name="Alonso L."/>
            <person name="Gil-Munoz J."/>
            <person name="Barriuso J."/>
            <person name="Prieto A."/>
            <person name="Martinez M.J."/>
        </authorList>
    </citation>
    <scope>NUCLEOTIDE SEQUENCE [LARGE SCALE GENOMIC DNA]</scope>
    <source>
        <strain evidence="2 3">CIB</strain>
    </source>
</reference>
<feature type="region of interest" description="Disordered" evidence="1">
    <location>
        <begin position="1"/>
        <end position="165"/>
    </location>
</feature>
<protein>
    <submittedName>
        <fullName evidence="2">Uncharacterized protein</fullName>
    </submittedName>
</protein>